<evidence type="ECO:0000313" key="9">
    <source>
        <dbReference type="EMBL" id="VVT11838.1"/>
    </source>
</evidence>
<keyword evidence="3 9" id="KW-0489">Methyltransferase</keyword>
<comment type="similarity">
    <text evidence="1">Belongs to the N(4)/N(6)-methyltransferase family.</text>
</comment>
<dbReference type="GO" id="GO:0009007">
    <property type="term" value="F:site-specific DNA-methyltransferase (adenine-specific) activity"/>
    <property type="evidence" value="ECO:0007669"/>
    <property type="project" value="UniProtKB-EC"/>
</dbReference>
<dbReference type="GO" id="GO:0032259">
    <property type="term" value="P:methylation"/>
    <property type="evidence" value="ECO:0007669"/>
    <property type="project" value="UniProtKB-KW"/>
</dbReference>
<feature type="domain" description="Type II methyltransferase M.TaqI-like" evidence="7">
    <location>
        <begin position="194"/>
        <end position="271"/>
    </location>
</feature>
<dbReference type="PANTHER" id="PTHR33841:SF5">
    <property type="entry name" value="DNA METHYLASE (MODIFICATION METHYLASE) (METHYLTRANSFERASE)-RELATED"/>
    <property type="match status" value="1"/>
</dbReference>
<accession>A0A5E7YZS1</accession>
<dbReference type="Pfam" id="PF22837">
    <property type="entry name" value="M_Eco57I_C"/>
    <property type="match status" value="1"/>
</dbReference>
<dbReference type="GO" id="GO:0006304">
    <property type="term" value="P:DNA modification"/>
    <property type="evidence" value="ECO:0007669"/>
    <property type="project" value="InterPro"/>
</dbReference>
<evidence type="ECO:0000256" key="5">
    <source>
        <dbReference type="ARBA" id="ARBA00022691"/>
    </source>
</evidence>
<evidence type="ECO:0000313" key="10">
    <source>
        <dbReference type="Proteomes" id="UP000326857"/>
    </source>
</evidence>
<evidence type="ECO:0000256" key="6">
    <source>
        <dbReference type="ARBA" id="ARBA00047942"/>
    </source>
</evidence>
<protein>
    <recommendedName>
        <fullName evidence="2">site-specific DNA-methyltransferase (adenine-specific)</fullName>
        <ecNumber evidence="2">2.1.1.72</ecNumber>
    </recommendedName>
</protein>
<dbReference type="InterPro" id="IPR054520">
    <property type="entry name" value="M_Eco57I_C"/>
</dbReference>
<dbReference type="PANTHER" id="PTHR33841">
    <property type="entry name" value="DNA METHYLTRANSFERASE YEEA-RELATED"/>
    <property type="match status" value="1"/>
</dbReference>
<feature type="domain" description="Type II methyltransferase M.Eco57I C-terminal" evidence="8">
    <location>
        <begin position="352"/>
        <end position="545"/>
    </location>
</feature>
<dbReference type="RefSeq" id="WP_151990627.1">
    <property type="nucleotide sequence ID" value="NZ_LR701528.1"/>
</dbReference>
<dbReference type="Pfam" id="PF07669">
    <property type="entry name" value="Eco57I"/>
    <property type="match status" value="1"/>
</dbReference>
<evidence type="ECO:0000256" key="1">
    <source>
        <dbReference type="ARBA" id="ARBA00006594"/>
    </source>
</evidence>
<evidence type="ECO:0000256" key="3">
    <source>
        <dbReference type="ARBA" id="ARBA00022603"/>
    </source>
</evidence>
<evidence type="ECO:0000256" key="4">
    <source>
        <dbReference type="ARBA" id="ARBA00022679"/>
    </source>
</evidence>
<keyword evidence="5" id="KW-0949">S-adenosyl-L-methionine</keyword>
<reference evidence="9 10" key="1">
    <citation type="submission" date="2019-09" db="EMBL/GenBank/DDBJ databases">
        <authorList>
            <person name="Dittami M. S."/>
        </authorList>
    </citation>
    <scope>NUCLEOTIDE SEQUENCE [LARGE SCALE GENOMIC DNA]</scope>
    <source>
        <strain evidence="9">SPHINGO391</strain>
    </source>
</reference>
<keyword evidence="4 9" id="KW-0808">Transferase</keyword>
<dbReference type="SUPFAM" id="SSF53335">
    <property type="entry name" value="S-adenosyl-L-methionine-dependent methyltransferases"/>
    <property type="match status" value="1"/>
</dbReference>
<evidence type="ECO:0000256" key="2">
    <source>
        <dbReference type="ARBA" id="ARBA00011900"/>
    </source>
</evidence>
<evidence type="ECO:0000259" key="7">
    <source>
        <dbReference type="Pfam" id="PF07669"/>
    </source>
</evidence>
<dbReference type="Proteomes" id="UP000326857">
    <property type="component" value="Unassembled WGS sequence"/>
</dbReference>
<dbReference type="CDD" id="cd02440">
    <property type="entry name" value="AdoMet_MTases"/>
    <property type="match status" value="1"/>
</dbReference>
<dbReference type="InterPro" id="IPR011639">
    <property type="entry name" value="MethylTrfase_TaqI-like_dom"/>
</dbReference>
<comment type="catalytic activity">
    <reaction evidence="6">
        <text>a 2'-deoxyadenosine in DNA + S-adenosyl-L-methionine = an N(6)-methyl-2'-deoxyadenosine in DNA + S-adenosyl-L-homocysteine + H(+)</text>
        <dbReference type="Rhea" id="RHEA:15197"/>
        <dbReference type="Rhea" id="RHEA-COMP:12418"/>
        <dbReference type="Rhea" id="RHEA-COMP:12419"/>
        <dbReference type="ChEBI" id="CHEBI:15378"/>
        <dbReference type="ChEBI" id="CHEBI:57856"/>
        <dbReference type="ChEBI" id="CHEBI:59789"/>
        <dbReference type="ChEBI" id="CHEBI:90615"/>
        <dbReference type="ChEBI" id="CHEBI:90616"/>
        <dbReference type="EC" id="2.1.1.72"/>
    </reaction>
</comment>
<dbReference type="EMBL" id="CABVLI010000036">
    <property type="protein sequence ID" value="VVT11838.1"/>
    <property type="molecule type" value="Genomic_DNA"/>
</dbReference>
<dbReference type="EC" id="2.1.1.72" evidence="2"/>
<dbReference type="InterPro" id="IPR029063">
    <property type="entry name" value="SAM-dependent_MTases_sf"/>
</dbReference>
<proteinExistence type="inferred from homology"/>
<name>A0A5E7YZS1_9SPHN</name>
<dbReference type="AlphaFoldDB" id="A0A5E7YZS1"/>
<dbReference type="Gene3D" id="3.40.50.150">
    <property type="entry name" value="Vaccinia Virus protein VP39"/>
    <property type="match status" value="1"/>
</dbReference>
<dbReference type="PRINTS" id="PR00507">
    <property type="entry name" value="N12N6MTFRASE"/>
</dbReference>
<dbReference type="InterPro" id="IPR050953">
    <property type="entry name" value="N4_N6_ade-DNA_methylase"/>
</dbReference>
<sequence length="555" mass="59740">MPTAPTPSGPIEATDKQGASSHDVASLFVCEGTLASFAIALGAETLGALSPQEAALAKKAGKKPSRTAIAKIVDMIQAGSDPLGEAFCALRSSAVRREHGATYTPMPIVDTMIEWATKGAPTRIVDPGVGSARFLTRAATAFPKAELVGIDIDPLAALTARANLAVMGCAGRARVIVGDYRDFKEATPGRTLYIGNPPYVRHHLIPPQWKEWLFDQAASIGLPASKLAGLHVYFYLATALNAKPKDYGAFITASEWLDVNYGALVRALVLNKLGGQSVTVIEPTAQPFPDAATTAAITTFEIGAKPKSVIFQRVDNLDALDTLGKGRKIHRDRLAVESRWSFLTHATQKSPEGYVELGELCRVHRGTVTGANGVWIAGAHSAGLPDSVLFPAVTRARDVLDAEGILADPAKLRRVIDLPPDLDMLDTSERNAVKRFLKIAREMGACNGYVASHRKAWWSVGLRQAAPIISTYMARRAPAFVMNQVDARHINIAHGLYPRDAMSEHTKQALVDFLQCNISQRSGRTYHGGLTKFEPREMERLFVPSPALLAAGVSQ</sequence>
<evidence type="ECO:0000259" key="8">
    <source>
        <dbReference type="Pfam" id="PF22837"/>
    </source>
</evidence>
<organism evidence="9 10">
    <name type="scientific">Sphingomonas aurantiaca</name>
    <dbReference type="NCBI Taxonomy" id="185949"/>
    <lineage>
        <taxon>Bacteria</taxon>
        <taxon>Pseudomonadati</taxon>
        <taxon>Pseudomonadota</taxon>
        <taxon>Alphaproteobacteria</taxon>
        <taxon>Sphingomonadales</taxon>
        <taxon>Sphingomonadaceae</taxon>
        <taxon>Sphingomonas</taxon>
    </lineage>
</organism>
<gene>
    <name evidence="9" type="primary">xamIM</name>
    <name evidence="9" type="ORF">SPHINGO391_410122</name>
</gene>